<dbReference type="Proteomes" id="UP000236416">
    <property type="component" value="Unassembled WGS sequence"/>
</dbReference>
<feature type="transmembrane region" description="Helical" evidence="7">
    <location>
        <begin position="375"/>
        <end position="393"/>
    </location>
</feature>
<feature type="transmembrane region" description="Helical" evidence="7">
    <location>
        <begin position="54"/>
        <end position="72"/>
    </location>
</feature>
<dbReference type="GO" id="GO:0022857">
    <property type="term" value="F:transmembrane transporter activity"/>
    <property type="evidence" value="ECO:0007669"/>
    <property type="project" value="InterPro"/>
</dbReference>
<evidence type="ECO:0000313" key="10">
    <source>
        <dbReference type="Proteomes" id="UP000236416"/>
    </source>
</evidence>
<dbReference type="EMBL" id="PPTF01000002">
    <property type="protein sequence ID" value="POB00569.1"/>
    <property type="molecule type" value="Genomic_DNA"/>
</dbReference>
<keyword evidence="10" id="KW-1185">Reference proteome</keyword>
<dbReference type="PANTHER" id="PTHR23517:SF2">
    <property type="entry name" value="MULTIDRUG RESISTANCE PROTEIN MDTH"/>
    <property type="match status" value="1"/>
</dbReference>
<feature type="transmembrane region" description="Helical" evidence="7">
    <location>
        <begin position="346"/>
        <end position="369"/>
    </location>
</feature>
<keyword evidence="6 7" id="KW-0472">Membrane</keyword>
<dbReference type="AlphaFoldDB" id="A0A2K4MU03"/>
<evidence type="ECO:0000256" key="7">
    <source>
        <dbReference type="SAM" id="Phobius"/>
    </source>
</evidence>
<keyword evidence="2" id="KW-0813">Transport</keyword>
<feature type="transmembrane region" description="Helical" evidence="7">
    <location>
        <begin position="148"/>
        <end position="167"/>
    </location>
</feature>
<keyword evidence="5 7" id="KW-1133">Transmembrane helix</keyword>
<reference evidence="9 10" key="1">
    <citation type="submission" date="2018-01" db="EMBL/GenBank/DDBJ databases">
        <title>Genomic Sequence of Chromobacterium MWU13-2610 from wild cranberry bogs within the Cape Cod National Seashore.</title>
        <authorList>
            <person name="O'Hara-Hanley K."/>
            <person name="Soby S."/>
            <person name="Harrison A."/>
        </authorList>
    </citation>
    <scope>NUCLEOTIDE SEQUENCE [LARGE SCALE GENOMIC DNA]</scope>
    <source>
        <strain evidence="9 10">MWU13-2610</strain>
    </source>
</reference>
<name>A0A2K4MU03_9NEIS</name>
<dbReference type="RefSeq" id="WP_103316600.1">
    <property type="nucleotide sequence ID" value="NZ_PPTF01000002.1"/>
</dbReference>
<feature type="domain" description="Major facilitator superfamily (MFS) profile" evidence="8">
    <location>
        <begin position="18"/>
        <end position="398"/>
    </location>
</feature>
<dbReference type="InterPro" id="IPR036259">
    <property type="entry name" value="MFS_trans_sf"/>
</dbReference>
<feature type="transmembrane region" description="Helical" evidence="7">
    <location>
        <begin position="84"/>
        <end position="108"/>
    </location>
</feature>
<evidence type="ECO:0000256" key="4">
    <source>
        <dbReference type="ARBA" id="ARBA00022692"/>
    </source>
</evidence>
<proteinExistence type="predicted"/>
<feature type="transmembrane region" description="Helical" evidence="7">
    <location>
        <begin position="221"/>
        <end position="244"/>
    </location>
</feature>
<dbReference type="InterPro" id="IPR050171">
    <property type="entry name" value="MFS_Transporters"/>
</dbReference>
<dbReference type="Gene3D" id="1.20.1250.20">
    <property type="entry name" value="MFS general substrate transporter like domains"/>
    <property type="match status" value="1"/>
</dbReference>
<dbReference type="PANTHER" id="PTHR23517">
    <property type="entry name" value="RESISTANCE PROTEIN MDTM, PUTATIVE-RELATED-RELATED"/>
    <property type="match status" value="1"/>
</dbReference>
<feature type="transmembrane region" description="Helical" evidence="7">
    <location>
        <begin position="256"/>
        <end position="275"/>
    </location>
</feature>
<evidence type="ECO:0000256" key="3">
    <source>
        <dbReference type="ARBA" id="ARBA00022475"/>
    </source>
</evidence>
<evidence type="ECO:0000313" key="9">
    <source>
        <dbReference type="EMBL" id="POB00569.1"/>
    </source>
</evidence>
<feature type="transmembrane region" description="Helical" evidence="7">
    <location>
        <begin position="282"/>
        <end position="302"/>
    </location>
</feature>
<dbReference type="GO" id="GO:0005886">
    <property type="term" value="C:plasma membrane"/>
    <property type="evidence" value="ECO:0007669"/>
    <property type="project" value="UniProtKB-SubCell"/>
</dbReference>
<evidence type="ECO:0000256" key="1">
    <source>
        <dbReference type="ARBA" id="ARBA00004651"/>
    </source>
</evidence>
<evidence type="ECO:0000259" key="8">
    <source>
        <dbReference type="PROSITE" id="PS50850"/>
    </source>
</evidence>
<comment type="caution">
    <text evidence="9">The sequence shown here is derived from an EMBL/GenBank/DDBJ whole genome shotgun (WGS) entry which is preliminary data.</text>
</comment>
<feature type="transmembrane region" description="Helical" evidence="7">
    <location>
        <begin position="20"/>
        <end position="42"/>
    </location>
</feature>
<feature type="transmembrane region" description="Helical" evidence="7">
    <location>
        <begin position="173"/>
        <end position="191"/>
    </location>
</feature>
<evidence type="ECO:0000256" key="5">
    <source>
        <dbReference type="ARBA" id="ARBA00022989"/>
    </source>
</evidence>
<dbReference type="InterPro" id="IPR011701">
    <property type="entry name" value="MFS"/>
</dbReference>
<feature type="transmembrane region" description="Helical" evidence="7">
    <location>
        <begin position="308"/>
        <end position="325"/>
    </location>
</feature>
<gene>
    <name evidence="9" type="ORF">C2134_00415</name>
</gene>
<dbReference type="PROSITE" id="PS50850">
    <property type="entry name" value="MFS"/>
    <property type="match status" value="1"/>
</dbReference>
<dbReference type="Pfam" id="PF07690">
    <property type="entry name" value="MFS_1"/>
    <property type="match status" value="1"/>
</dbReference>
<dbReference type="SUPFAM" id="SSF103473">
    <property type="entry name" value="MFS general substrate transporter"/>
    <property type="match status" value="1"/>
</dbReference>
<comment type="subcellular location">
    <subcellularLocation>
        <location evidence="1">Cell membrane</location>
        <topology evidence="1">Multi-pass membrane protein</topology>
    </subcellularLocation>
</comment>
<evidence type="ECO:0000256" key="2">
    <source>
        <dbReference type="ARBA" id="ARBA00022448"/>
    </source>
</evidence>
<organism evidence="9 10">
    <name type="scientific">Chromobacterium sinusclupearum</name>
    <dbReference type="NCBI Taxonomy" id="2077146"/>
    <lineage>
        <taxon>Bacteria</taxon>
        <taxon>Pseudomonadati</taxon>
        <taxon>Pseudomonadota</taxon>
        <taxon>Betaproteobacteria</taxon>
        <taxon>Neisseriales</taxon>
        <taxon>Chromobacteriaceae</taxon>
        <taxon>Chromobacterium</taxon>
    </lineage>
</organism>
<dbReference type="InterPro" id="IPR020846">
    <property type="entry name" value="MFS_dom"/>
</dbReference>
<keyword evidence="4 7" id="KW-0812">Transmembrane</keyword>
<accession>A0A2K4MU03</accession>
<protein>
    <submittedName>
        <fullName evidence="9">MFS transporter</fullName>
    </submittedName>
</protein>
<sequence length="415" mass="45718">MPTTLSRMLRPYRGLPASVYVQIVCSFVNNVGGMSKLFLPLYLRENYQLPYSQIGLLMAFYGMGMLAGSFKGGSLTDRFDSRKLAVMALTLSGLCMLLLALQLPVWLFMPLLVLSGMADGGFKPINQRLALEPCTPQQRPVAQGMLRVAYNLGVAIAGIVAGFIAAWGYQWVYVANAACTLLGALWMAWSYRRLGEQTRPRAAQRAEEDADLPGPWNDRMFLRVIASLILVTLVFDQMYVTLGLFLREHYQLGPQWIGYLFTINGLMVVGLQIPISRRILRWGVARCIQLGALLTGFAFLWLNAGQGPIWAILMTITLTLGELLLSPTYSQLVMHRSEGRLRGSYLGLYNAAWSGRSLIAPALGTFLYGHVGGPALWWLCALAVCCSAALQHAPLRRMLRPSECGASGQQALKSG</sequence>
<evidence type="ECO:0000256" key="6">
    <source>
        <dbReference type="ARBA" id="ARBA00023136"/>
    </source>
</evidence>
<keyword evidence="3" id="KW-1003">Cell membrane</keyword>